<reference evidence="1 2" key="2">
    <citation type="journal article" date="2022" name="Mol. Ecol. Resour.">
        <title>The genomes of chicory, endive, great burdock and yacon provide insights into Asteraceae paleo-polyploidization history and plant inulin production.</title>
        <authorList>
            <person name="Fan W."/>
            <person name="Wang S."/>
            <person name="Wang H."/>
            <person name="Wang A."/>
            <person name="Jiang F."/>
            <person name="Liu H."/>
            <person name="Zhao H."/>
            <person name="Xu D."/>
            <person name="Zhang Y."/>
        </authorList>
    </citation>
    <scope>NUCLEOTIDE SEQUENCE [LARGE SCALE GENOMIC DNA]</scope>
    <source>
        <strain evidence="2">cv. Punajuju</strain>
        <tissue evidence="1">Leaves</tissue>
    </source>
</reference>
<dbReference type="EMBL" id="CM042013">
    <property type="protein sequence ID" value="KAI3740828.1"/>
    <property type="molecule type" value="Genomic_DNA"/>
</dbReference>
<keyword evidence="2" id="KW-1185">Reference proteome</keyword>
<gene>
    <name evidence="1" type="ORF">L2E82_31302</name>
</gene>
<accession>A0ACB9D2H4</accession>
<reference evidence="2" key="1">
    <citation type="journal article" date="2022" name="Mol. Ecol. Resour.">
        <title>The genomes of chicory, endive, great burdock and yacon provide insights into Asteraceae palaeo-polyploidization history and plant inulin production.</title>
        <authorList>
            <person name="Fan W."/>
            <person name="Wang S."/>
            <person name="Wang H."/>
            <person name="Wang A."/>
            <person name="Jiang F."/>
            <person name="Liu H."/>
            <person name="Zhao H."/>
            <person name="Xu D."/>
            <person name="Zhang Y."/>
        </authorList>
    </citation>
    <scope>NUCLEOTIDE SEQUENCE [LARGE SCALE GENOMIC DNA]</scope>
    <source>
        <strain evidence="2">cv. Punajuju</strain>
    </source>
</reference>
<sequence length="111" mass="12369">MLARYGAHLFFVPSMKNVSRGVTPFIGLSTPGTSRWCSFRSTLLSRSPCSQISFISIIPPNEMTLQPLDNFISMLSKRLGDVLGTTRHGAILHKERESTPSDGSFQIKRKK</sequence>
<evidence type="ECO:0000313" key="1">
    <source>
        <dbReference type="EMBL" id="KAI3740828.1"/>
    </source>
</evidence>
<comment type="caution">
    <text evidence="1">The sequence shown here is derived from an EMBL/GenBank/DDBJ whole genome shotgun (WGS) entry which is preliminary data.</text>
</comment>
<organism evidence="1 2">
    <name type="scientific">Cichorium intybus</name>
    <name type="common">Chicory</name>
    <dbReference type="NCBI Taxonomy" id="13427"/>
    <lineage>
        <taxon>Eukaryota</taxon>
        <taxon>Viridiplantae</taxon>
        <taxon>Streptophyta</taxon>
        <taxon>Embryophyta</taxon>
        <taxon>Tracheophyta</taxon>
        <taxon>Spermatophyta</taxon>
        <taxon>Magnoliopsida</taxon>
        <taxon>eudicotyledons</taxon>
        <taxon>Gunneridae</taxon>
        <taxon>Pentapetalae</taxon>
        <taxon>asterids</taxon>
        <taxon>campanulids</taxon>
        <taxon>Asterales</taxon>
        <taxon>Asteraceae</taxon>
        <taxon>Cichorioideae</taxon>
        <taxon>Cichorieae</taxon>
        <taxon>Cichoriinae</taxon>
        <taxon>Cichorium</taxon>
    </lineage>
</organism>
<name>A0ACB9D2H4_CICIN</name>
<protein>
    <submittedName>
        <fullName evidence="1">Uncharacterized protein</fullName>
    </submittedName>
</protein>
<proteinExistence type="predicted"/>
<dbReference type="Proteomes" id="UP001055811">
    <property type="component" value="Linkage Group LG05"/>
</dbReference>
<evidence type="ECO:0000313" key="2">
    <source>
        <dbReference type="Proteomes" id="UP001055811"/>
    </source>
</evidence>